<reference evidence="3 4" key="1">
    <citation type="journal article" date="2014" name="Agronomy (Basel)">
        <title>A Draft Genome Sequence for Ensete ventricosum, the Drought-Tolerant Tree Against Hunger.</title>
        <authorList>
            <person name="Harrison J."/>
            <person name="Moore K.A."/>
            <person name="Paszkiewicz K."/>
            <person name="Jones T."/>
            <person name="Grant M."/>
            <person name="Ambacheew D."/>
            <person name="Muzemil S."/>
            <person name="Studholme D.J."/>
        </authorList>
    </citation>
    <scope>NUCLEOTIDE SEQUENCE [LARGE SCALE GENOMIC DNA]</scope>
</reference>
<dbReference type="Proteomes" id="UP000287651">
    <property type="component" value="Unassembled WGS sequence"/>
</dbReference>
<comment type="caution">
    <text evidence="3">The sequence shown here is derived from an EMBL/GenBank/DDBJ whole genome shotgun (WGS) entry which is preliminary data.</text>
</comment>
<evidence type="ECO:0000256" key="1">
    <source>
        <dbReference type="SAM" id="Coils"/>
    </source>
</evidence>
<organism evidence="3 4">
    <name type="scientific">Ensete ventricosum</name>
    <name type="common">Abyssinian banana</name>
    <name type="synonym">Musa ensete</name>
    <dbReference type="NCBI Taxonomy" id="4639"/>
    <lineage>
        <taxon>Eukaryota</taxon>
        <taxon>Viridiplantae</taxon>
        <taxon>Streptophyta</taxon>
        <taxon>Embryophyta</taxon>
        <taxon>Tracheophyta</taxon>
        <taxon>Spermatophyta</taxon>
        <taxon>Magnoliopsida</taxon>
        <taxon>Liliopsida</taxon>
        <taxon>Zingiberales</taxon>
        <taxon>Musaceae</taxon>
        <taxon>Ensete</taxon>
    </lineage>
</organism>
<dbReference type="EMBL" id="AMZH03022959">
    <property type="protein sequence ID" value="RRT36885.1"/>
    <property type="molecule type" value="Genomic_DNA"/>
</dbReference>
<feature type="coiled-coil region" evidence="1">
    <location>
        <begin position="184"/>
        <end position="246"/>
    </location>
</feature>
<evidence type="ECO:0000256" key="2">
    <source>
        <dbReference type="SAM" id="MobiDB-lite"/>
    </source>
</evidence>
<sequence length="257" mass="29058">MDLGDLRGMPKVLRGKSPIARSVASTQGVSGAPPTEALKSSCKRPSDSPVPPDNPSRRHKKVKILSRRHKSHHGEGSQLHSKGKELAEPVEEPETVFHRPRSMKDLFKMKVHKDDAGYYALHMFDLAHQDPDKEMQSRWWGLLHPLLMRELYTLPSEVLLARATKEMVLQEIDALKSRGGPKAVAAVEECASELEKELEKTKREQDEVLQRLEASDKELNKVQSNLSEIQKLLNEARVRAQKLDDELLQSMKALENV</sequence>
<protein>
    <submittedName>
        <fullName evidence="3">Uncharacterized protein</fullName>
    </submittedName>
</protein>
<accession>A0A426XBN0</accession>
<keyword evidence="1" id="KW-0175">Coiled coil</keyword>
<evidence type="ECO:0000313" key="3">
    <source>
        <dbReference type="EMBL" id="RRT36885.1"/>
    </source>
</evidence>
<name>A0A426XBN0_ENSVE</name>
<evidence type="ECO:0000313" key="4">
    <source>
        <dbReference type="Proteomes" id="UP000287651"/>
    </source>
</evidence>
<feature type="region of interest" description="Disordered" evidence="2">
    <location>
        <begin position="1"/>
        <end position="97"/>
    </location>
</feature>
<proteinExistence type="predicted"/>
<feature type="compositionally biased region" description="Basic residues" evidence="2">
    <location>
        <begin position="57"/>
        <end position="72"/>
    </location>
</feature>
<dbReference type="AlphaFoldDB" id="A0A426XBN0"/>
<gene>
    <name evidence="3" type="ORF">B296_00039960</name>
</gene>